<evidence type="ECO:0000313" key="10">
    <source>
        <dbReference type="Proteomes" id="UP001345219"/>
    </source>
</evidence>
<dbReference type="PROSITE" id="PS50909">
    <property type="entry name" value="GAT"/>
    <property type="match status" value="1"/>
</dbReference>
<dbReference type="InterPro" id="IPR038425">
    <property type="entry name" value="GAT_sf"/>
</dbReference>
<dbReference type="SUPFAM" id="SSF48464">
    <property type="entry name" value="ENTH/VHS domain"/>
    <property type="match status" value="1"/>
</dbReference>
<dbReference type="InterPro" id="IPR008942">
    <property type="entry name" value="ENTH_VHS"/>
</dbReference>
<evidence type="ECO:0000256" key="2">
    <source>
        <dbReference type="ARBA" id="ARBA00007708"/>
    </source>
</evidence>
<dbReference type="GO" id="GO:0005737">
    <property type="term" value="C:cytoplasm"/>
    <property type="evidence" value="ECO:0007669"/>
    <property type="project" value="UniProtKB-ARBA"/>
</dbReference>
<feature type="region of interest" description="Disordered" evidence="6">
    <location>
        <begin position="273"/>
        <end position="468"/>
    </location>
</feature>
<dbReference type="CDD" id="cd14231">
    <property type="entry name" value="GAT_GGA-like_plant"/>
    <property type="match status" value="1"/>
</dbReference>
<dbReference type="GO" id="GO:0035091">
    <property type="term" value="F:phosphatidylinositol binding"/>
    <property type="evidence" value="ECO:0007669"/>
    <property type="project" value="InterPro"/>
</dbReference>
<reference evidence="9 10" key="1">
    <citation type="journal article" date="2023" name="Hortic Res">
        <title>Pangenome of water caltrop reveals structural variations and asymmetric subgenome divergence after allopolyploidization.</title>
        <authorList>
            <person name="Zhang X."/>
            <person name="Chen Y."/>
            <person name="Wang L."/>
            <person name="Yuan Y."/>
            <person name="Fang M."/>
            <person name="Shi L."/>
            <person name="Lu R."/>
            <person name="Comes H.P."/>
            <person name="Ma Y."/>
            <person name="Chen Y."/>
            <person name="Huang G."/>
            <person name="Zhou Y."/>
            <person name="Zheng Z."/>
            <person name="Qiu Y."/>
        </authorList>
    </citation>
    <scope>NUCLEOTIDE SEQUENCE [LARGE SCALE GENOMIC DNA]</scope>
    <source>
        <tissue evidence="9">Roots</tissue>
    </source>
</reference>
<protein>
    <recommendedName>
        <fullName evidence="11">Target of Myb protein 1</fullName>
    </recommendedName>
</protein>
<dbReference type="InterPro" id="IPR044836">
    <property type="entry name" value="TOL_plant"/>
</dbReference>
<comment type="similarity">
    <text evidence="2">Belongs to the TOM1 family.</text>
</comment>
<dbReference type="CDD" id="cd03561">
    <property type="entry name" value="VHS"/>
    <property type="match status" value="1"/>
</dbReference>
<keyword evidence="3" id="KW-0813">Transport</keyword>
<proteinExistence type="inferred from homology"/>
<dbReference type="SUPFAM" id="SSF89009">
    <property type="entry name" value="GAT-like domain"/>
    <property type="match status" value="1"/>
</dbReference>
<dbReference type="PROSITE" id="PS50179">
    <property type="entry name" value="VHS"/>
    <property type="match status" value="1"/>
</dbReference>
<dbReference type="Pfam" id="PF00790">
    <property type="entry name" value="VHS"/>
    <property type="match status" value="1"/>
</dbReference>
<accession>A0AAN7JW90</accession>
<gene>
    <name evidence="9" type="ORF">SAY87_006322</name>
</gene>
<comment type="subcellular location">
    <subcellularLocation>
        <location evidence="1">Membrane</location>
        <topology evidence="1">Peripheral membrane protein</topology>
    </subcellularLocation>
</comment>
<feature type="domain" description="VHS" evidence="7">
    <location>
        <begin position="16"/>
        <end position="145"/>
    </location>
</feature>
<comment type="caution">
    <text evidence="9">The sequence shown here is derived from an EMBL/GenBank/DDBJ whole genome shotgun (WGS) entry which is preliminary data.</text>
</comment>
<feature type="compositionally biased region" description="Low complexity" evidence="6">
    <location>
        <begin position="319"/>
        <end position="333"/>
    </location>
</feature>
<evidence type="ECO:0000313" key="9">
    <source>
        <dbReference type="EMBL" id="KAK4756195.1"/>
    </source>
</evidence>
<evidence type="ECO:0000256" key="4">
    <source>
        <dbReference type="ARBA" id="ARBA00022927"/>
    </source>
</evidence>
<dbReference type="SMART" id="SM00288">
    <property type="entry name" value="VHS"/>
    <property type="match status" value="1"/>
</dbReference>
<evidence type="ECO:0000256" key="6">
    <source>
        <dbReference type="SAM" id="MobiDB-lite"/>
    </source>
</evidence>
<dbReference type="GO" id="GO:0043328">
    <property type="term" value="P:protein transport to vacuole involved in ubiquitin-dependent protein catabolic process via the multivesicular body sorting pathway"/>
    <property type="evidence" value="ECO:0007669"/>
    <property type="project" value="InterPro"/>
</dbReference>
<dbReference type="Gene3D" id="1.25.40.90">
    <property type="match status" value="1"/>
</dbReference>
<dbReference type="GO" id="GO:0043130">
    <property type="term" value="F:ubiquitin binding"/>
    <property type="evidence" value="ECO:0007669"/>
    <property type="project" value="InterPro"/>
</dbReference>
<feature type="compositionally biased region" description="Low complexity" evidence="6">
    <location>
        <begin position="377"/>
        <end position="394"/>
    </location>
</feature>
<keyword evidence="4" id="KW-0653">Protein transport</keyword>
<dbReference type="EMBL" id="JAXIOK010000013">
    <property type="protein sequence ID" value="KAK4756195.1"/>
    <property type="molecule type" value="Genomic_DNA"/>
</dbReference>
<evidence type="ECO:0000256" key="5">
    <source>
        <dbReference type="ARBA" id="ARBA00023136"/>
    </source>
</evidence>
<dbReference type="InterPro" id="IPR004152">
    <property type="entry name" value="GAT_dom"/>
</dbReference>
<keyword evidence="5" id="KW-0472">Membrane</keyword>
<keyword evidence="10" id="KW-1185">Reference proteome</keyword>
<dbReference type="Gene3D" id="1.20.58.160">
    <property type="match status" value="1"/>
</dbReference>
<evidence type="ECO:0000256" key="1">
    <source>
        <dbReference type="ARBA" id="ARBA00004170"/>
    </source>
</evidence>
<evidence type="ECO:0008006" key="11">
    <source>
        <dbReference type="Google" id="ProtNLM"/>
    </source>
</evidence>
<dbReference type="Pfam" id="PF03127">
    <property type="entry name" value="GAT"/>
    <property type="match status" value="1"/>
</dbReference>
<dbReference type="InterPro" id="IPR002014">
    <property type="entry name" value="VHS_dom"/>
</dbReference>
<evidence type="ECO:0000259" key="8">
    <source>
        <dbReference type="PROSITE" id="PS50909"/>
    </source>
</evidence>
<feature type="compositionally biased region" description="Polar residues" evidence="6">
    <location>
        <begin position="358"/>
        <end position="376"/>
    </location>
</feature>
<evidence type="ECO:0000256" key="3">
    <source>
        <dbReference type="ARBA" id="ARBA00022448"/>
    </source>
</evidence>
<feature type="domain" description="GAT" evidence="8">
    <location>
        <begin position="182"/>
        <end position="270"/>
    </location>
</feature>
<dbReference type="GO" id="GO:0016020">
    <property type="term" value="C:membrane"/>
    <property type="evidence" value="ECO:0007669"/>
    <property type="project" value="UniProtKB-SubCell"/>
</dbReference>
<dbReference type="PIRSF" id="PIRSF036948">
    <property type="entry name" value="TOM1"/>
    <property type="match status" value="1"/>
</dbReference>
<name>A0AAN7JW90_9MYRT</name>
<dbReference type="PANTHER" id="PTHR45898">
    <property type="entry name" value="TOM1-LIKE PROTEIN"/>
    <property type="match status" value="1"/>
</dbReference>
<evidence type="ECO:0000259" key="7">
    <source>
        <dbReference type="PROSITE" id="PS50179"/>
    </source>
</evidence>
<dbReference type="AlphaFoldDB" id="A0AAN7JW90"/>
<organism evidence="9 10">
    <name type="scientific">Trapa incisa</name>
    <dbReference type="NCBI Taxonomy" id="236973"/>
    <lineage>
        <taxon>Eukaryota</taxon>
        <taxon>Viridiplantae</taxon>
        <taxon>Streptophyta</taxon>
        <taxon>Embryophyta</taxon>
        <taxon>Tracheophyta</taxon>
        <taxon>Spermatophyta</taxon>
        <taxon>Magnoliopsida</taxon>
        <taxon>eudicotyledons</taxon>
        <taxon>Gunneridae</taxon>
        <taxon>Pentapetalae</taxon>
        <taxon>rosids</taxon>
        <taxon>malvids</taxon>
        <taxon>Myrtales</taxon>
        <taxon>Lythraceae</taxon>
        <taxon>Trapa</taxon>
    </lineage>
</organism>
<dbReference type="PANTHER" id="PTHR45898:SF14">
    <property type="entry name" value="TOM1-LIKE PROTEIN 4"/>
    <property type="match status" value="1"/>
</dbReference>
<dbReference type="InterPro" id="IPR014645">
    <property type="entry name" value="TOM1"/>
</dbReference>
<sequence>MASLAASLAVSCAERATSDLLIGPDWAINMELCDIINMDSGQAKDVMQVLKRQLGNKNPEVQLLALVVLETMSKNCGDCVFQQIVSGDVLNEMVKLVHRKPDLRVREKILTLIDEWQEAVGGLRGKYPPYYVAYNELKASGVGFPPREGNSVPFFTPPQTQPLLAHIPFENPASLQAHLHSDAHGLSVTELQNARGIADVLLEMLRALNPKTPENLKQEWIVDLVDQCKSYQARVMDLVNNTTDEQLLCQGLALNDNLQRAISLHDDIVKGTHSEGQHAKAPAAPRVSVYRVNDDEDEDDDFAQLTRRSTRDDGHGKNASAAPAMGPPRMMRPFLPPPPPSKNPILKQSAPIDFLSGDSYQYEGSSDPNNPFITGFSQSSNPAPSSSSKTSEPSQDFMGPPVFDEPTLVKDNPIRDQVLEPQEASSAGNGSHPNDHPGSSTSYNSLLDQTQNLSLDPPVPAKQEKVEEDALFRDLLDFGKMKSKPGRP</sequence>
<dbReference type="Proteomes" id="UP001345219">
    <property type="component" value="Chromosome 6"/>
</dbReference>
<feature type="compositionally biased region" description="Polar residues" evidence="6">
    <location>
        <begin position="423"/>
        <end position="454"/>
    </location>
</feature>